<dbReference type="CDD" id="cd03467">
    <property type="entry name" value="Rieske"/>
    <property type="match status" value="1"/>
</dbReference>
<dbReference type="InterPro" id="IPR017941">
    <property type="entry name" value="Rieske_2Fe-2S"/>
</dbReference>
<dbReference type="PANTHER" id="PTHR21496">
    <property type="entry name" value="FERREDOXIN-RELATED"/>
    <property type="match status" value="1"/>
</dbReference>
<evidence type="ECO:0000256" key="5">
    <source>
        <dbReference type="SAM" id="Phobius"/>
    </source>
</evidence>
<dbReference type="SUPFAM" id="SSF50022">
    <property type="entry name" value="ISP domain"/>
    <property type="match status" value="1"/>
</dbReference>
<accession>A0ABZ1FRT1</accession>
<keyword evidence="2" id="KW-0479">Metal-binding</keyword>
<evidence type="ECO:0000256" key="1">
    <source>
        <dbReference type="ARBA" id="ARBA00022714"/>
    </source>
</evidence>
<evidence type="ECO:0000256" key="2">
    <source>
        <dbReference type="ARBA" id="ARBA00022723"/>
    </source>
</evidence>
<dbReference type="PROSITE" id="PS51296">
    <property type="entry name" value="RIESKE"/>
    <property type="match status" value="1"/>
</dbReference>
<keyword evidence="5" id="KW-0472">Membrane</keyword>
<feature type="transmembrane region" description="Helical" evidence="5">
    <location>
        <begin position="134"/>
        <end position="152"/>
    </location>
</feature>
<evidence type="ECO:0000313" key="7">
    <source>
        <dbReference type="EMBL" id="WSB72625.1"/>
    </source>
</evidence>
<feature type="domain" description="Rieske" evidence="6">
    <location>
        <begin position="205"/>
        <end position="302"/>
    </location>
</feature>
<keyword evidence="1" id="KW-0001">2Fe-2S</keyword>
<dbReference type="Pfam" id="PF09990">
    <property type="entry name" value="DUF2231"/>
    <property type="match status" value="1"/>
</dbReference>
<dbReference type="Pfam" id="PF00355">
    <property type="entry name" value="Rieske"/>
    <property type="match status" value="1"/>
</dbReference>
<dbReference type="RefSeq" id="WP_326622254.1">
    <property type="nucleotide sequence ID" value="NZ_CP109106.1"/>
</dbReference>
<evidence type="ECO:0000256" key="3">
    <source>
        <dbReference type="ARBA" id="ARBA00023004"/>
    </source>
</evidence>
<organism evidence="7 8">
    <name type="scientific">Streptomyces decoyicus</name>
    <dbReference type="NCBI Taxonomy" id="249567"/>
    <lineage>
        <taxon>Bacteria</taxon>
        <taxon>Bacillati</taxon>
        <taxon>Actinomycetota</taxon>
        <taxon>Actinomycetes</taxon>
        <taxon>Kitasatosporales</taxon>
        <taxon>Streptomycetaceae</taxon>
        <taxon>Streptomyces</taxon>
    </lineage>
</organism>
<keyword evidence="3" id="KW-0408">Iron</keyword>
<dbReference type="InterPro" id="IPR036922">
    <property type="entry name" value="Rieske_2Fe-2S_sf"/>
</dbReference>
<keyword evidence="5" id="KW-0812">Transmembrane</keyword>
<dbReference type="EMBL" id="CP109106">
    <property type="protein sequence ID" value="WSB72625.1"/>
    <property type="molecule type" value="Genomic_DNA"/>
</dbReference>
<dbReference type="Gene3D" id="2.102.10.10">
    <property type="entry name" value="Rieske [2Fe-2S] iron-sulphur domain"/>
    <property type="match status" value="1"/>
</dbReference>
<keyword evidence="4" id="KW-0411">Iron-sulfur</keyword>
<feature type="transmembrane region" description="Helical" evidence="5">
    <location>
        <begin position="164"/>
        <end position="185"/>
    </location>
</feature>
<evidence type="ECO:0000256" key="4">
    <source>
        <dbReference type="ARBA" id="ARBA00023014"/>
    </source>
</evidence>
<sequence length="309" mass="32038">MSEPECAGLVPGSGIAQGPFARAEEALLSSLDALGRLEKLDALIGPVQRVVRGLPLGRFRDVLHGLPIGHPLHPALVQVPMGAWLSAAVLDVVPGTRRGARLLVGVGVLTAVPAALAGWVDWAEQHEDQMRTGLVHAVSIAVAVGLYARSWVHRGRGRTARGKMLGFAGLCAAGTGAMLGGHLAYRQAAGANKSEPVPHLLDEGWHPVGRVEDFPVGEAVRRELGEVPLLVVRQAGGSVQVLAGRCSHLSGPLTEGTIADGCVECPWHGSVFRLSDGANIRGPATAPQPSFQVRVDGAGGVEVRLPGAG</sequence>
<protein>
    <submittedName>
        <fullName evidence="7">Rieske 2Fe-2S domain-containing protein</fullName>
    </submittedName>
</protein>
<feature type="transmembrane region" description="Helical" evidence="5">
    <location>
        <begin position="102"/>
        <end position="122"/>
    </location>
</feature>
<proteinExistence type="predicted"/>
<keyword evidence="8" id="KW-1185">Reference proteome</keyword>
<reference evidence="7 8" key="1">
    <citation type="submission" date="2022-10" db="EMBL/GenBank/DDBJ databases">
        <title>The complete genomes of actinobacterial strains from the NBC collection.</title>
        <authorList>
            <person name="Joergensen T.S."/>
            <person name="Alvarez Arevalo M."/>
            <person name="Sterndorff E.B."/>
            <person name="Faurdal D."/>
            <person name="Vuksanovic O."/>
            <person name="Mourched A.-S."/>
            <person name="Charusanti P."/>
            <person name="Shaw S."/>
            <person name="Blin K."/>
            <person name="Weber T."/>
        </authorList>
    </citation>
    <scope>NUCLEOTIDE SEQUENCE [LARGE SCALE GENOMIC DNA]</scope>
    <source>
        <strain evidence="7 8">NBC 01774</strain>
    </source>
</reference>
<dbReference type="InterPro" id="IPR019251">
    <property type="entry name" value="DUF2231_TM"/>
</dbReference>
<evidence type="ECO:0000313" key="8">
    <source>
        <dbReference type="Proteomes" id="UP001344251"/>
    </source>
</evidence>
<name>A0ABZ1FRT1_9ACTN</name>
<gene>
    <name evidence="7" type="ORF">OG863_34330</name>
</gene>
<dbReference type="PANTHER" id="PTHR21496:SF23">
    <property type="entry name" value="3-PHENYLPROPIONATE_CINNAMIC ACID DIOXYGENASE FERREDOXIN SUBUNIT"/>
    <property type="match status" value="1"/>
</dbReference>
<keyword evidence="5" id="KW-1133">Transmembrane helix</keyword>
<dbReference type="Proteomes" id="UP001344251">
    <property type="component" value="Chromosome"/>
</dbReference>
<evidence type="ECO:0000259" key="6">
    <source>
        <dbReference type="PROSITE" id="PS51296"/>
    </source>
</evidence>